<dbReference type="Pfam" id="PF17867">
    <property type="entry name" value="AAA_lid_7"/>
    <property type="match status" value="1"/>
</dbReference>
<dbReference type="InterPro" id="IPR040848">
    <property type="entry name" value="AAA_lid_7"/>
</dbReference>
<keyword evidence="1" id="KW-0547">Nucleotide-binding</keyword>
<evidence type="ECO:0000313" key="5">
    <source>
        <dbReference type="EMBL" id="GFH19437.1"/>
    </source>
</evidence>
<dbReference type="GO" id="GO:0030687">
    <property type="term" value="C:preribosome, large subunit precursor"/>
    <property type="evidence" value="ECO:0007669"/>
    <property type="project" value="TreeGrafter"/>
</dbReference>
<feature type="region of interest" description="Disordered" evidence="3">
    <location>
        <begin position="16"/>
        <end position="48"/>
    </location>
</feature>
<dbReference type="Proteomes" id="UP000485058">
    <property type="component" value="Unassembled WGS sequence"/>
</dbReference>
<keyword evidence="2" id="KW-0067">ATP-binding</keyword>
<dbReference type="AlphaFoldDB" id="A0A699Z9V4"/>
<reference evidence="5 6" key="1">
    <citation type="submission" date="2020-02" db="EMBL/GenBank/DDBJ databases">
        <title>Draft genome sequence of Haematococcus lacustris strain NIES-144.</title>
        <authorList>
            <person name="Morimoto D."/>
            <person name="Nakagawa S."/>
            <person name="Yoshida T."/>
            <person name="Sawayama S."/>
        </authorList>
    </citation>
    <scope>NUCLEOTIDE SEQUENCE [LARGE SCALE GENOMIC DNA]</scope>
    <source>
        <strain evidence="5 6">NIES-144</strain>
    </source>
</reference>
<sequence>MVRLLGDLETAANGPAARDAYTAQADGQAAEQAARPGRARGEQGPVFGAQGGPWEFNLRDLLRWADLTERSVLVVASNPASQQALAEDGALLLGERLRTAAERQEVSAVLAKIMNVQEAAALLMALKGVVWTPGMRRMYTLVNSGTDTSDLLGSFEQVDPGRRVQEAAGRVQHLALALTQQLLVNGPVTKPEGPQASLAGGQAAHIDATAETVAAALQEPPTPHAGGRAAPGTSLASRLLDVENIQAAWHQYCQTLQAERASGLESTPSSHTHQLQLLSHTVLQG</sequence>
<dbReference type="GO" id="GO:0000027">
    <property type="term" value="P:ribosomal large subunit assembly"/>
    <property type="evidence" value="ECO:0007669"/>
    <property type="project" value="TreeGrafter"/>
</dbReference>
<dbReference type="EMBL" id="BLLF01001463">
    <property type="protein sequence ID" value="GFH19437.1"/>
    <property type="molecule type" value="Genomic_DNA"/>
</dbReference>
<gene>
    <name evidence="5" type="ORF">HaLaN_16383</name>
</gene>
<protein>
    <submittedName>
        <fullName evidence="5">Midasin</fullName>
    </submittedName>
</protein>
<comment type="caution">
    <text evidence="5">The sequence shown here is derived from an EMBL/GenBank/DDBJ whole genome shotgun (WGS) entry which is preliminary data.</text>
</comment>
<proteinExistence type="predicted"/>
<dbReference type="PANTHER" id="PTHR48103:SF2">
    <property type="entry name" value="MIDASIN"/>
    <property type="match status" value="1"/>
</dbReference>
<dbReference type="GO" id="GO:0000055">
    <property type="term" value="P:ribosomal large subunit export from nucleus"/>
    <property type="evidence" value="ECO:0007669"/>
    <property type="project" value="TreeGrafter"/>
</dbReference>
<name>A0A699Z9V4_HAELA</name>
<evidence type="ECO:0000256" key="2">
    <source>
        <dbReference type="ARBA" id="ARBA00022840"/>
    </source>
</evidence>
<organism evidence="5 6">
    <name type="scientific">Haematococcus lacustris</name>
    <name type="common">Green alga</name>
    <name type="synonym">Haematococcus pluvialis</name>
    <dbReference type="NCBI Taxonomy" id="44745"/>
    <lineage>
        <taxon>Eukaryota</taxon>
        <taxon>Viridiplantae</taxon>
        <taxon>Chlorophyta</taxon>
        <taxon>core chlorophytes</taxon>
        <taxon>Chlorophyceae</taxon>
        <taxon>CS clade</taxon>
        <taxon>Chlamydomonadales</taxon>
        <taxon>Haematococcaceae</taxon>
        <taxon>Haematococcus</taxon>
    </lineage>
</organism>
<evidence type="ECO:0000313" key="6">
    <source>
        <dbReference type="Proteomes" id="UP000485058"/>
    </source>
</evidence>
<evidence type="ECO:0000256" key="1">
    <source>
        <dbReference type="ARBA" id="ARBA00022741"/>
    </source>
</evidence>
<feature type="compositionally biased region" description="Low complexity" evidence="3">
    <location>
        <begin position="23"/>
        <end position="34"/>
    </location>
</feature>
<evidence type="ECO:0000259" key="4">
    <source>
        <dbReference type="Pfam" id="PF17867"/>
    </source>
</evidence>
<dbReference type="GO" id="GO:0005634">
    <property type="term" value="C:nucleus"/>
    <property type="evidence" value="ECO:0007669"/>
    <property type="project" value="TreeGrafter"/>
</dbReference>
<accession>A0A699Z9V4</accession>
<feature type="domain" description="Midasin AAA lid" evidence="4">
    <location>
        <begin position="45"/>
        <end position="116"/>
    </location>
</feature>
<keyword evidence="6" id="KW-1185">Reference proteome</keyword>
<dbReference type="GO" id="GO:0005524">
    <property type="term" value="F:ATP binding"/>
    <property type="evidence" value="ECO:0007669"/>
    <property type="project" value="UniProtKB-KW"/>
</dbReference>
<evidence type="ECO:0000256" key="3">
    <source>
        <dbReference type="SAM" id="MobiDB-lite"/>
    </source>
</evidence>
<dbReference type="PANTHER" id="PTHR48103">
    <property type="entry name" value="MIDASIN-RELATED"/>
    <property type="match status" value="1"/>
</dbReference>